<dbReference type="InterPro" id="IPR010298">
    <property type="entry name" value="YacP-like"/>
</dbReference>
<sequence length="182" mass="20866">MNATISQAILLVDGYNVIGSWAYLQSIRDQKGLEYARNSLIESLINYSGYKELETKIVFDAHYQKTVKNEEKYSKSLSVHYTSYSETADTYIEKFCASFVRQNPESRTRIIVATSDQAQRHTVVGYGAEWMSAQKLAKEVDFTSIRQKKNLRYRPKSQGRFLFNSLDSKTQQALVKMRFGGG</sequence>
<dbReference type="EMBL" id="WMIA01000013">
    <property type="protein sequence ID" value="MTF39471.1"/>
    <property type="molecule type" value="Genomic_DNA"/>
</dbReference>
<comment type="caution">
    <text evidence="1">The sequence shown here is derived from an EMBL/GenBank/DDBJ whole genome shotgun (WGS) entry which is preliminary data.</text>
</comment>
<organism evidence="1 2">
    <name type="scientific">Cyanobacterium aponinum 0216</name>
    <dbReference type="NCBI Taxonomy" id="2676140"/>
    <lineage>
        <taxon>Bacteria</taxon>
        <taxon>Bacillati</taxon>
        <taxon>Cyanobacteriota</taxon>
        <taxon>Cyanophyceae</taxon>
        <taxon>Oscillatoriophycideae</taxon>
        <taxon>Chroococcales</taxon>
        <taxon>Geminocystaceae</taxon>
        <taxon>Cyanobacterium</taxon>
    </lineage>
</organism>
<dbReference type="Proteomes" id="UP000437131">
    <property type="component" value="Unassembled WGS sequence"/>
</dbReference>
<dbReference type="AlphaFoldDB" id="A0A844GWR0"/>
<evidence type="ECO:0000313" key="2">
    <source>
        <dbReference type="Proteomes" id="UP000437131"/>
    </source>
</evidence>
<protein>
    <submittedName>
        <fullName evidence="1">NYN domain-containing protein</fullName>
    </submittedName>
</protein>
<dbReference type="PANTHER" id="PTHR34547">
    <property type="entry name" value="YACP-LIKE NYN DOMAIN PROTEIN"/>
    <property type="match status" value="1"/>
</dbReference>
<proteinExistence type="predicted"/>
<dbReference type="PANTHER" id="PTHR34547:SF1">
    <property type="entry name" value="YACP-LIKE NYN DOMAIN PROTEIN"/>
    <property type="match status" value="1"/>
</dbReference>
<gene>
    <name evidence="1" type="ORF">GGC33_11110</name>
</gene>
<accession>A0A844GWR0</accession>
<dbReference type="CDD" id="cd10912">
    <property type="entry name" value="PIN_YacP-like"/>
    <property type="match status" value="1"/>
</dbReference>
<name>A0A844GWR0_9CHRO</name>
<reference evidence="1 2" key="1">
    <citation type="submission" date="2019-11" db="EMBL/GenBank/DDBJ databases">
        <title>Isolation of a new High Light Tolerant Cyanobacteria.</title>
        <authorList>
            <person name="Dobson Z."/>
            <person name="Vaughn N."/>
            <person name="Vaughn M."/>
            <person name="Fromme P."/>
            <person name="Mazor Y."/>
        </authorList>
    </citation>
    <scope>NUCLEOTIDE SEQUENCE [LARGE SCALE GENOMIC DNA]</scope>
    <source>
        <strain evidence="1 2">0216</strain>
    </source>
</reference>
<dbReference type="Pfam" id="PF05991">
    <property type="entry name" value="NYN_YacP"/>
    <property type="match status" value="1"/>
</dbReference>
<dbReference type="RefSeq" id="WP_015219634.1">
    <property type="nucleotide sequence ID" value="NZ_WMIA01000013.1"/>
</dbReference>
<evidence type="ECO:0000313" key="1">
    <source>
        <dbReference type="EMBL" id="MTF39471.1"/>
    </source>
</evidence>